<gene>
    <name evidence="3" type="ORF">E6C64_16015</name>
</gene>
<feature type="domain" description="CASTOR ACT" evidence="2">
    <location>
        <begin position="69"/>
        <end position="125"/>
    </location>
</feature>
<organism evidence="3 4">
    <name type="scientific">Naasia lichenicola</name>
    <dbReference type="NCBI Taxonomy" id="2565933"/>
    <lineage>
        <taxon>Bacteria</taxon>
        <taxon>Bacillati</taxon>
        <taxon>Actinomycetota</taxon>
        <taxon>Actinomycetes</taxon>
        <taxon>Micrococcales</taxon>
        <taxon>Microbacteriaceae</taxon>
        <taxon>Naasia</taxon>
    </lineage>
</organism>
<evidence type="ECO:0000259" key="1">
    <source>
        <dbReference type="Pfam" id="PF10000"/>
    </source>
</evidence>
<dbReference type="Pfam" id="PF13840">
    <property type="entry name" value="ACT_7"/>
    <property type="match status" value="1"/>
</dbReference>
<dbReference type="PANTHER" id="PTHR39199:SF1">
    <property type="entry name" value="BLR5128 PROTEIN"/>
    <property type="match status" value="1"/>
</dbReference>
<protein>
    <submittedName>
        <fullName evidence="3">ACT domain-containing protein</fullName>
    </submittedName>
</protein>
<dbReference type="AlphaFoldDB" id="A0A4S4FLQ3"/>
<accession>A0A4S4FLQ3</accession>
<dbReference type="InterPro" id="IPR045865">
    <property type="entry name" value="ACT-like_dom_sf"/>
</dbReference>
<evidence type="ECO:0000259" key="2">
    <source>
        <dbReference type="Pfam" id="PF13840"/>
    </source>
</evidence>
<keyword evidence="4" id="KW-1185">Reference proteome</keyword>
<feature type="domain" description="DUF2241" evidence="1">
    <location>
        <begin position="2"/>
        <end position="66"/>
    </location>
</feature>
<reference evidence="3 4" key="1">
    <citation type="submission" date="2019-04" db="EMBL/GenBank/DDBJ databases">
        <authorList>
            <person name="Jiang L."/>
        </authorList>
    </citation>
    <scope>NUCLEOTIDE SEQUENCE [LARGE SCALE GENOMIC DNA]</scope>
    <source>
        <strain evidence="3 4">YIM 131853</strain>
    </source>
</reference>
<dbReference type="Gene3D" id="3.30.2130.10">
    <property type="entry name" value="VC0802-like"/>
    <property type="match status" value="1"/>
</dbReference>
<proteinExistence type="predicted"/>
<comment type="caution">
    <text evidence="3">The sequence shown here is derived from an EMBL/GenBank/DDBJ whole genome shotgun (WGS) entry which is preliminary data.</text>
</comment>
<name>A0A4S4FLQ3_9MICO</name>
<dbReference type="Proteomes" id="UP000309133">
    <property type="component" value="Unassembled WGS sequence"/>
</dbReference>
<dbReference type="Pfam" id="PF10000">
    <property type="entry name" value="ACT_3"/>
    <property type="match status" value="1"/>
</dbReference>
<dbReference type="InterPro" id="IPR027795">
    <property type="entry name" value="CASTOR_ACT_dom"/>
</dbReference>
<dbReference type="RefSeq" id="WP_136428586.1">
    <property type="nucleotide sequence ID" value="NZ_SSSM01000005.1"/>
</dbReference>
<sequence>MSGLTDLDAILASLEVELRPESVVYVTVDPAAARELPSLATIAEAEGTTVVLRRQDADDRGLAYELTLAWITLDVHTALEGVGLTAAFSRALTDAGISCNVLAGHFHDHILVPELRAEDAVEVLRALRR</sequence>
<dbReference type="EMBL" id="SSSM01000005">
    <property type="protein sequence ID" value="THG30136.1"/>
    <property type="molecule type" value="Genomic_DNA"/>
</dbReference>
<dbReference type="OrthoDB" id="9797178at2"/>
<dbReference type="InterPro" id="IPR018717">
    <property type="entry name" value="DUF2241"/>
</dbReference>
<evidence type="ECO:0000313" key="3">
    <source>
        <dbReference type="EMBL" id="THG30136.1"/>
    </source>
</evidence>
<dbReference type="SUPFAM" id="SSF55021">
    <property type="entry name" value="ACT-like"/>
    <property type="match status" value="2"/>
</dbReference>
<dbReference type="PANTHER" id="PTHR39199">
    <property type="entry name" value="BLR5128 PROTEIN"/>
    <property type="match status" value="1"/>
</dbReference>
<evidence type="ECO:0000313" key="4">
    <source>
        <dbReference type="Proteomes" id="UP000309133"/>
    </source>
</evidence>